<name>A0A1I4Z1A6_9RHOB</name>
<dbReference type="RefSeq" id="WP_177193767.1">
    <property type="nucleotide sequence ID" value="NZ_FOVP01000002.1"/>
</dbReference>
<keyword evidence="8" id="KW-0255">Endonuclease</keyword>
<evidence type="ECO:0000256" key="1">
    <source>
        <dbReference type="ARBA" id="ARBA00000077"/>
    </source>
</evidence>
<evidence type="ECO:0000313" key="12">
    <source>
        <dbReference type="EMBL" id="SFN44032.1"/>
    </source>
</evidence>
<keyword evidence="7" id="KW-0479">Metal-binding</keyword>
<comment type="similarity">
    <text evidence="3">Belongs to the RNase H family.</text>
</comment>
<dbReference type="InterPro" id="IPR022892">
    <property type="entry name" value="RNaseHI"/>
</dbReference>
<comment type="catalytic activity">
    <reaction evidence="1">
        <text>Endonucleolytic cleavage to 5'-phosphomonoester.</text>
        <dbReference type="EC" id="3.1.26.4"/>
    </reaction>
</comment>
<evidence type="ECO:0000259" key="11">
    <source>
        <dbReference type="PROSITE" id="PS50879"/>
    </source>
</evidence>
<evidence type="ECO:0000313" key="13">
    <source>
        <dbReference type="Proteomes" id="UP000198599"/>
    </source>
</evidence>
<dbReference type="Gene3D" id="3.30.420.10">
    <property type="entry name" value="Ribonuclease H-like superfamily/Ribonuclease H"/>
    <property type="match status" value="1"/>
</dbReference>
<keyword evidence="9" id="KW-0378">Hydrolase</keyword>
<evidence type="ECO:0000256" key="10">
    <source>
        <dbReference type="ARBA" id="ARBA00022842"/>
    </source>
</evidence>
<dbReference type="SUPFAM" id="SSF53098">
    <property type="entry name" value="Ribonuclease H-like"/>
    <property type="match status" value="1"/>
</dbReference>
<keyword evidence="10" id="KW-0460">Magnesium</keyword>
<dbReference type="GO" id="GO:0004523">
    <property type="term" value="F:RNA-DNA hybrid ribonuclease activity"/>
    <property type="evidence" value="ECO:0007669"/>
    <property type="project" value="UniProtKB-EC"/>
</dbReference>
<dbReference type="PROSITE" id="PS50879">
    <property type="entry name" value="RNASE_H_1"/>
    <property type="match status" value="1"/>
</dbReference>
<evidence type="ECO:0000256" key="7">
    <source>
        <dbReference type="ARBA" id="ARBA00022723"/>
    </source>
</evidence>
<evidence type="ECO:0000256" key="5">
    <source>
        <dbReference type="ARBA" id="ARBA00012180"/>
    </source>
</evidence>
<dbReference type="InterPro" id="IPR050092">
    <property type="entry name" value="RNase_H"/>
</dbReference>
<evidence type="ECO:0000256" key="8">
    <source>
        <dbReference type="ARBA" id="ARBA00022759"/>
    </source>
</evidence>
<evidence type="ECO:0000256" key="9">
    <source>
        <dbReference type="ARBA" id="ARBA00022801"/>
    </source>
</evidence>
<reference evidence="13" key="1">
    <citation type="submission" date="2016-10" db="EMBL/GenBank/DDBJ databases">
        <authorList>
            <person name="Varghese N."/>
            <person name="Submissions S."/>
        </authorList>
    </citation>
    <scope>NUCLEOTIDE SEQUENCE [LARGE SCALE GENOMIC DNA]</scope>
    <source>
        <strain evidence="13">DSM 28463</strain>
    </source>
</reference>
<dbReference type="STRING" id="1005928.SAMN04487859_102219"/>
<dbReference type="GO" id="GO:0003676">
    <property type="term" value="F:nucleic acid binding"/>
    <property type="evidence" value="ECO:0007669"/>
    <property type="project" value="InterPro"/>
</dbReference>
<evidence type="ECO:0000256" key="4">
    <source>
        <dbReference type="ARBA" id="ARBA00011245"/>
    </source>
</evidence>
<comment type="cofactor">
    <cofactor evidence="2">
        <name>Mg(2+)</name>
        <dbReference type="ChEBI" id="CHEBI:18420"/>
    </cofactor>
</comment>
<evidence type="ECO:0000256" key="2">
    <source>
        <dbReference type="ARBA" id="ARBA00001946"/>
    </source>
</evidence>
<dbReference type="PANTHER" id="PTHR10642:SF26">
    <property type="entry name" value="RIBONUCLEASE H1"/>
    <property type="match status" value="1"/>
</dbReference>
<dbReference type="InterPro" id="IPR012337">
    <property type="entry name" value="RNaseH-like_sf"/>
</dbReference>
<dbReference type="EC" id="3.1.26.4" evidence="5"/>
<gene>
    <name evidence="12" type="ORF">SAMN04487859_102219</name>
</gene>
<dbReference type="GO" id="GO:0046872">
    <property type="term" value="F:metal ion binding"/>
    <property type="evidence" value="ECO:0007669"/>
    <property type="project" value="UniProtKB-KW"/>
</dbReference>
<dbReference type="CDD" id="cd09278">
    <property type="entry name" value="RNase_HI_prokaryote_like"/>
    <property type="match status" value="1"/>
</dbReference>
<keyword evidence="13" id="KW-1185">Reference proteome</keyword>
<dbReference type="InterPro" id="IPR002156">
    <property type="entry name" value="RNaseH_domain"/>
</dbReference>
<sequence>MDTIAEAAKAAGFYVAYTDGSCKGNPGPGGCAFRLYSPDGQIIEKSRQSLDTTNNIAEMWAVIDALTATPEGASVLVCLDSGYIKDNLEKHLERWIKRGWRKTNGKDVANRELWEKINALTETREVTLHKIKAHSGDPDNDGVDALAGEAADKAVQRVFRA</sequence>
<dbReference type="GO" id="GO:0043137">
    <property type="term" value="P:DNA replication, removal of RNA primer"/>
    <property type="evidence" value="ECO:0007669"/>
    <property type="project" value="TreeGrafter"/>
</dbReference>
<comment type="subunit">
    <text evidence="4">Monomer.</text>
</comment>
<organism evidence="12 13">
    <name type="scientific">Roseovarius lutimaris</name>
    <dbReference type="NCBI Taxonomy" id="1005928"/>
    <lineage>
        <taxon>Bacteria</taxon>
        <taxon>Pseudomonadati</taxon>
        <taxon>Pseudomonadota</taxon>
        <taxon>Alphaproteobacteria</taxon>
        <taxon>Rhodobacterales</taxon>
        <taxon>Roseobacteraceae</taxon>
        <taxon>Roseovarius</taxon>
    </lineage>
</organism>
<dbReference type="Proteomes" id="UP000198599">
    <property type="component" value="Unassembled WGS sequence"/>
</dbReference>
<dbReference type="PANTHER" id="PTHR10642">
    <property type="entry name" value="RIBONUCLEASE H1"/>
    <property type="match status" value="1"/>
</dbReference>
<dbReference type="InterPro" id="IPR036397">
    <property type="entry name" value="RNaseH_sf"/>
</dbReference>
<protein>
    <recommendedName>
        <fullName evidence="5">ribonuclease H</fullName>
        <ecNumber evidence="5">3.1.26.4</ecNumber>
    </recommendedName>
</protein>
<accession>A0A1I4Z1A6</accession>
<dbReference type="AlphaFoldDB" id="A0A1I4Z1A6"/>
<dbReference type="EMBL" id="FOVP01000002">
    <property type="protein sequence ID" value="SFN44032.1"/>
    <property type="molecule type" value="Genomic_DNA"/>
</dbReference>
<proteinExistence type="inferred from homology"/>
<keyword evidence="6" id="KW-0540">Nuclease</keyword>
<feature type="domain" description="RNase H type-1" evidence="11">
    <location>
        <begin position="10"/>
        <end position="152"/>
    </location>
</feature>
<evidence type="ECO:0000256" key="6">
    <source>
        <dbReference type="ARBA" id="ARBA00022722"/>
    </source>
</evidence>
<evidence type="ECO:0000256" key="3">
    <source>
        <dbReference type="ARBA" id="ARBA00005300"/>
    </source>
</evidence>
<dbReference type="Pfam" id="PF00075">
    <property type="entry name" value="RNase_H"/>
    <property type="match status" value="1"/>
</dbReference>